<dbReference type="AlphaFoldDB" id="A0A3N6NLM3"/>
<evidence type="ECO:0008006" key="3">
    <source>
        <dbReference type="Google" id="ProtNLM"/>
    </source>
</evidence>
<sequence>MLTGATFSTSAKNNTLSVDSAGSIKFCRNKSDCEIVTPTGELKSAIDDGYENLSIVEIYKNGNQEIAATSAGGCSRFFSFDQAIHVFSALNVGAGKDICNYKIDGKYLTSAYKLDSKQHEDVYELKNGTYHLVLSDVCVGCDQVSRSIYRDGQLSEKLLVTSEIKYTQRQPVTSLVATDKAWLFAEASNASRTEMYLVKGDKVQLLEFNDADGLWYFVRYLSKKNGPILKWVKCESLAICK</sequence>
<accession>A0A3N6NLM3</accession>
<dbReference type="RefSeq" id="WP_124149294.1">
    <property type="nucleotide sequence ID" value="NZ_RQIS01000001.1"/>
</dbReference>
<protein>
    <recommendedName>
        <fullName evidence="3">SH3 domain-containing protein</fullName>
    </recommendedName>
</protein>
<gene>
    <name evidence="1" type="ORF">D1Y85_01790</name>
</gene>
<keyword evidence="2" id="KW-1185">Reference proteome</keyword>
<organism evidence="1 2">
    <name type="scientific">Paraburkholderia dinghuensis</name>
    <dbReference type="NCBI Taxonomy" id="2305225"/>
    <lineage>
        <taxon>Bacteria</taxon>
        <taxon>Pseudomonadati</taxon>
        <taxon>Pseudomonadota</taxon>
        <taxon>Betaproteobacteria</taxon>
        <taxon>Burkholderiales</taxon>
        <taxon>Burkholderiaceae</taxon>
        <taxon>Paraburkholderia</taxon>
    </lineage>
</organism>
<dbReference type="Proteomes" id="UP000272778">
    <property type="component" value="Unassembled WGS sequence"/>
</dbReference>
<reference evidence="1 2" key="1">
    <citation type="submission" date="2018-11" db="EMBL/GenBank/DDBJ databases">
        <title>Paraburkholderia sp. DHOA04, isolated from soil.</title>
        <authorList>
            <person name="Gao Z.-H."/>
            <person name="Qiu L.-H."/>
            <person name="Fu J.-C."/>
        </authorList>
    </citation>
    <scope>NUCLEOTIDE SEQUENCE [LARGE SCALE GENOMIC DNA]</scope>
    <source>
        <strain evidence="1 2">DHOA04</strain>
    </source>
</reference>
<evidence type="ECO:0000313" key="2">
    <source>
        <dbReference type="Proteomes" id="UP000272778"/>
    </source>
</evidence>
<name>A0A3N6NLM3_9BURK</name>
<dbReference type="EMBL" id="RQIS01000001">
    <property type="protein sequence ID" value="RQH09897.1"/>
    <property type="molecule type" value="Genomic_DNA"/>
</dbReference>
<comment type="caution">
    <text evidence="1">The sequence shown here is derived from an EMBL/GenBank/DDBJ whole genome shotgun (WGS) entry which is preliminary data.</text>
</comment>
<dbReference type="OrthoDB" id="9033036at2"/>
<evidence type="ECO:0000313" key="1">
    <source>
        <dbReference type="EMBL" id="RQH09897.1"/>
    </source>
</evidence>
<proteinExistence type="predicted"/>